<dbReference type="InterPro" id="IPR029498">
    <property type="entry name" value="HeLo_dom"/>
</dbReference>
<accession>A0ABR1HH25</accession>
<comment type="caution">
    <text evidence="6">The sequence shown here is derived from an EMBL/GenBank/DDBJ whole genome shotgun (WGS) entry which is preliminary data.</text>
</comment>
<dbReference type="Gene3D" id="1.20.120.1020">
    <property type="entry name" value="Prion-inhibition and propagation, HeLo domain"/>
    <property type="match status" value="1"/>
</dbReference>
<dbReference type="InterPro" id="IPR027417">
    <property type="entry name" value="P-loop_NTPase"/>
</dbReference>
<dbReference type="SUPFAM" id="SSF52540">
    <property type="entry name" value="P-loop containing nucleoside triphosphate hydrolases"/>
    <property type="match status" value="1"/>
</dbReference>
<reference evidence="6 7" key="1">
    <citation type="journal article" date="2025" name="Microbiol. Resour. Announc.">
        <title>Draft genome sequences for Neonectria magnoliae and Neonectria punicea, canker pathogens of Liriodendron tulipifera and Acer saccharum in West Virginia.</title>
        <authorList>
            <person name="Petronek H.M."/>
            <person name="Kasson M.T."/>
            <person name="Metheny A.M."/>
            <person name="Stauder C.M."/>
            <person name="Lovett B."/>
            <person name="Lynch S.C."/>
            <person name="Garnas J.R."/>
            <person name="Kasson L.R."/>
            <person name="Stajich J.E."/>
        </authorList>
    </citation>
    <scope>NUCLEOTIDE SEQUENCE [LARGE SCALE GENOMIC DNA]</scope>
    <source>
        <strain evidence="6 7">NRRL 64653</strain>
    </source>
</reference>
<feature type="domain" description="DUF7791" evidence="5">
    <location>
        <begin position="518"/>
        <end position="677"/>
    </location>
</feature>
<evidence type="ECO:0000259" key="3">
    <source>
        <dbReference type="Pfam" id="PF14479"/>
    </source>
</evidence>
<proteinExistence type="predicted"/>
<feature type="compositionally biased region" description="Polar residues" evidence="2">
    <location>
        <begin position="905"/>
        <end position="919"/>
    </location>
</feature>
<evidence type="ECO:0000313" key="7">
    <source>
        <dbReference type="Proteomes" id="UP001498476"/>
    </source>
</evidence>
<dbReference type="PANTHER" id="PTHR10039">
    <property type="entry name" value="AMELOGENIN"/>
    <property type="match status" value="1"/>
</dbReference>
<keyword evidence="7" id="KW-1185">Reference proteome</keyword>
<organism evidence="6 7">
    <name type="scientific">Neonectria punicea</name>
    <dbReference type="NCBI Taxonomy" id="979145"/>
    <lineage>
        <taxon>Eukaryota</taxon>
        <taxon>Fungi</taxon>
        <taxon>Dikarya</taxon>
        <taxon>Ascomycota</taxon>
        <taxon>Pezizomycotina</taxon>
        <taxon>Sordariomycetes</taxon>
        <taxon>Hypocreomycetidae</taxon>
        <taxon>Hypocreales</taxon>
        <taxon>Nectriaceae</taxon>
        <taxon>Neonectria</taxon>
    </lineage>
</organism>
<evidence type="ECO:0000259" key="5">
    <source>
        <dbReference type="Pfam" id="PF25053"/>
    </source>
</evidence>
<dbReference type="InterPro" id="IPR038305">
    <property type="entry name" value="HeLo_sf"/>
</dbReference>
<dbReference type="Pfam" id="PF14479">
    <property type="entry name" value="HeLo"/>
    <property type="match status" value="1"/>
</dbReference>
<evidence type="ECO:0000259" key="4">
    <source>
        <dbReference type="Pfam" id="PF24883"/>
    </source>
</evidence>
<evidence type="ECO:0000256" key="2">
    <source>
        <dbReference type="SAM" id="MobiDB-lite"/>
    </source>
</evidence>
<protein>
    <recommendedName>
        <fullName evidence="8">NACHT domain-containing protein</fullName>
    </recommendedName>
</protein>
<feature type="domain" description="Nephrocystin 3-like N-terminal" evidence="4">
    <location>
        <begin position="247"/>
        <end position="417"/>
    </location>
</feature>
<keyword evidence="1" id="KW-0677">Repeat</keyword>
<feature type="region of interest" description="Disordered" evidence="2">
    <location>
        <begin position="904"/>
        <end position="952"/>
    </location>
</feature>
<name>A0ABR1HH25_9HYPO</name>
<evidence type="ECO:0000256" key="1">
    <source>
        <dbReference type="ARBA" id="ARBA00022737"/>
    </source>
</evidence>
<feature type="domain" description="Prion-inhibition and propagation HeLo" evidence="3">
    <location>
        <begin position="1"/>
        <end position="182"/>
    </location>
</feature>
<dbReference type="Pfam" id="PF24883">
    <property type="entry name" value="NPHP3_N"/>
    <property type="match status" value="1"/>
</dbReference>
<dbReference type="EMBL" id="JAZAVJ010000029">
    <property type="protein sequence ID" value="KAK7420495.1"/>
    <property type="molecule type" value="Genomic_DNA"/>
</dbReference>
<evidence type="ECO:0008006" key="8">
    <source>
        <dbReference type="Google" id="ProtNLM"/>
    </source>
</evidence>
<sequence length="952" mass="107875">MGRDYEMLHAKLHIEKALLLQWAHRVCLLEEEHDRQLNNPTTFSAVEQILAGIQLLLSESSRLQGRYGLQPRPSDKPYPPIEKRVARISRVRMETFVEKFNTLQVRSDETQKSTSASTKIRWVVVDKDKFEKLIQELSHFVSRLHQLFPARDNEQQRDLNILKVMAKEDLEDIHDVKTLRLIRDATSDRHDLMAEAAEERYAAVCQQNVLTILWFRSMDDRRDAVVQAHSRTFEWALKPPHDDVEWDDLSEWLQVGSGTYWISGKAGSGKSTLMKYLYTHDKTIGLLQEWAGSLELTVGSFFFWSLGTEEQQSQDGLSRAILYHILDATPSLVPVLLPRLWRETLEGQGRSSDPLSPPSAAELAAAFEAFGKQSHLQRKIFFFIDGLDEFSGNYLDGVLFVKQLAQSQGTKVLVSSRPIPLCVDAFSSGPKLRLQDLTKTDITSFVHSTVGAHPYMESLHSADSSDGVDPQIILQQLIDKAAGVSSLRVAYDNIQELFRRVDDLPPELEELFQHMLEKIEPRYHEQMAKILRVCYQKQIASGNRGDEVSVYTLALANLDEYAMDCEKISSLKTLTPPKQKARCESMEGRLRSRCGGLLEVRQRKVCLAEACLCGSNAHDPLIHSTVGFMHRTVFEFLDQPATWALPLLRIADDKFNANAALSVMDLQLARMVHQKKSKQPSFRKFITDAIICARLCDAEAPDIAFTILPRLEEIAHLMLQARSNASHSSEQLTSSSSNRKAVAMLVAIESGMVNCAEYYLRTSDLGILQFPLLYHAIRKPAFWREFRLQTNQAMMRCLLSHGCLPNESFRNQEGLLTTPWRDWLRELHRLDSNAFFSAVAVTEEFIKGGADLEPPRMEPVDAILQRHLNGTQSSTAEGRERLRKGTQLSDLIKERMETLELDAAAQNNRDSLVSSTSMDTEGGPTARKRSLSVDKDDSLQSNVKVMKVSHRT</sequence>
<dbReference type="Pfam" id="PF25053">
    <property type="entry name" value="DUF7791"/>
    <property type="match status" value="1"/>
</dbReference>
<dbReference type="Gene3D" id="3.40.50.300">
    <property type="entry name" value="P-loop containing nucleotide triphosphate hydrolases"/>
    <property type="match status" value="1"/>
</dbReference>
<gene>
    <name evidence="6" type="ORF">QQX98_002693</name>
</gene>
<dbReference type="InterPro" id="IPR056884">
    <property type="entry name" value="NPHP3-like_N"/>
</dbReference>
<dbReference type="PANTHER" id="PTHR10039:SF5">
    <property type="entry name" value="NACHT DOMAIN-CONTAINING PROTEIN"/>
    <property type="match status" value="1"/>
</dbReference>
<dbReference type="InterPro" id="IPR056693">
    <property type="entry name" value="DUF7791"/>
</dbReference>
<evidence type="ECO:0000313" key="6">
    <source>
        <dbReference type="EMBL" id="KAK7420495.1"/>
    </source>
</evidence>
<dbReference type="Proteomes" id="UP001498476">
    <property type="component" value="Unassembled WGS sequence"/>
</dbReference>